<sequence>MPQRMQNPAYVLPGALEGIQKLFEATNSVDIPKGFMELVQLRTSQINGCSACTLSHAQAAANAGENQERIATTAAWREAPYFSDAERAAFALAEAMTRLPDRSTEAITDDLWDDVADHYDEKQLSALILTIAITNLFNRLNATVKTPAGTSW</sequence>
<dbReference type="RefSeq" id="WP_163744545.1">
    <property type="nucleotide sequence ID" value="NZ_JAAGOA010000030.1"/>
</dbReference>
<proteinExistence type="predicted"/>
<accession>A0A6L9SIF2</accession>
<dbReference type="EMBL" id="JAAGOA010000030">
    <property type="protein sequence ID" value="NEE04212.1"/>
    <property type="molecule type" value="Genomic_DNA"/>
</dbReference>
<dbReference type="Proteomes" id="UP000475214">
    <property type="component" value="Unassembled WGS sequence"/>
</dbReference>
<organism evidence="2 3">
    <name type="scientific">Phytoactinopolyspora halotolerans</name>
    <dbReference type="NCBI Taxonomy" id="1981512"/>
    <lineage>
        <taxon>Bacteria</taxon>
        <taxon>Bacillati</taxon>
        <taxon>Actinomycetota</taxon>
        <taxon>Actinomycetes</taxon>
        <taxon>Jiangellales</taxon>
        <taxon>Jiangellaceae</taxon>
        <taxon>Phytoactinopolyspora</taxon>
    </lineage>
</organism>
<dbReference type="Gene3D" id="1.20.1290.10">
    <property type="entry name" value="AhpD-like"/>
    <property type="match status" value="1"/>
</dbReference>
<name>A0A6L9SIF2_9ACTN</name>
<gene>
    <name evidence="2" type="ORF">G1H10_28980</name>
</gene>
<feature type="domain" description="Carboxymuconolactone decarboxylase-like" evidence="1">
    <location>
        <begin position="15"/>
        <end position="95"/>
    </location>
</feature>
<keyword evidence="3" id="KW-1185">Reference proteome</keyword>
<evidence type="ECO:0000313" key="2">
    <source>
        <dbReference type="EMBL" id="NEE04212.1"/>
    </source>
</evidence>
<dbReference type="PANTHER" id="PTHR34846">
    <property type="entry name" value="4-CARBOXYMUCONOLACTONE DECARBOXYLASE FAMILY PROTEIN (AFU_ORTHOLOGUE AFUA_6G11590)"/>
    <property type="match status" value="1"/>
</dbReference>
<evidence type="ECO:0000259" key="1">
    <source>
        <dbReference type="Pfam" id="PF02627"/>
    </source>
</evidence>
<evidence type="ECO:0000313" key="3">
    <source>
        <dbReference type="Proteomes" id="UP000475214"/>
    </source>
</evidence>
<reference evidence="2 3" key="1">
    <citation type="submission" date="2020-02" db="EMBL/GenBank/DDBJ databases">
        <authorList>
            <person name="Li X.-J."/>
            <person name="Han X.-M."/>
        </authorList>
    </citation>
    <scope>NUCLEOTIDE SEQUENCE [LARGE SCALE GENOMIC DNA]</scope>
    <source>
        <strain evidence="2 3">CCTCC AB 2017055</strain>
    </source>
</reference>
<dbReference type="InterPro" id="IPR003779">
    <property type="entry name" value="CMD-like"/>
</dbReference>
<protein>
    <submittedName>
        <fullName evidence="2">Carboxymuconolactone decarboxylase family protein</fullName>
    </submittedName>
</protein>
<dbReference type="GO" id="GO:0051920">
    <property type="term" value="F:peroxiredoxin activity"/>
    <property type="evidence" value="ECO:0007669"/>
    <property type="project" value="InterPro"/>
</dbReference>
<dbReference type="PANTHER" id="PTHR34846:SF7">
    <property type="entry name" value="BLL7811 PROTEIN"/>
    <property type="match status" value="1"/>
</dbReference>
<comment type="caution">
    <text evidence="2">The sequence shown here is derived from an EMBL/GenBank/DDBJ whole genome shotgun (WGS) entry which is preliminary data.</text>
</comment>
<dbReference type="InterPro" id="IPR004675">
    <property type="entry name" value="AhpD_core"/>
</dbReference>
<dbReference type="AlphaFoldDB" id="A0A6L9SIF2"/>
<dbReference type="InterPro" id="IPR029032">
    <property type="entry name" value="AhpD-like"/>
</dbReference>
<dbReference type="NCBIfam" id="TIGR00778">
    <property type="entry name" value="ahpD_dom"/>
    <property type="match status" value="1"/>
</dbReference>
<dbReference type="SUPFAM" id="SSF69118">
    <property type="entry name" value="AhpD-like"/>
    <property type="match status" value="1"/>
</dbReference>
<dbReference type="Pfam" id="PF02627">
    <property type="entry name" value="CMD"/>
    <property type="match status" value="1"/>
</dbReference>